<feature type="transmembrane region" description="Helical" evidence="7">
    <location>
        <begin position="188"/>
        <end position="210"/>
    </location>
</feature>
<feature type="transmembrane region" description="Helical" evidence="7">
    <location>
        <begin position="69"/>
        <end position="91"/>
    </location>
</feature>
<dbReference type="InterPro" id="IPR051327">
    <property type="entry name" value="MATE_MepA_subfamily"/>
</dbReference>
<reference evidence="9 10" key="2">
    <citation type="submission" date="2024-07" db="EMBL/GenBank/DDBJ databases">
        <authorList>
            <person name="Akdeniz Z."/>
        </authorList>
    </citation>
    <scope>NUCLEOTIDE SEQUENCE [LARGE SCALE GENOMIC DNA]</scope>
</reference>
<dbReference type="AlphaFoldDB" id="A0AA86NM54"/>
<dbReference type="Proteomes" id="UP001642409">
    <property type="component" value="Unassembled WGS sequence"/>
</dbReference>
<proteinExistence type="predicted"/>
<feature type="transmembrane region" description="Helical" evidence="7">
    <location>
        <begin position="453"/>
        <end position="474"/>
    </location>
</feature>
<evidence type="ECO:0000256" key="6">
    <source>
        <dbReference type="SAM" id="MobiDB-lite"/>
    </source>
</evidence>
<accession>A0AA86NM54</accession>
<feature type="transmembrane region" description="Helical" evidence="7">
    <location>
        <begin position="216"/>
        <end position="238"/>
    </location>
</feature>
<feature type="transmembrane region" description="Helical" evidence="7">
    <location>
        <begin position="44"/>
        <end position="63"/>
    </location>
</feature>
<keyword evidence="2" id="KW-1003">Cell membrane</keyword>
<dbReference type="EMBL" id="CATOUU010000226">
    <property type="protein sequence ID" value="CAI9921531.1"/>
    <property type="molecule type" value="Genomic_DNA"/>
</dbReference>
<comment type="caution">
    <text evidence="8">The sequence shown here is derived from an EMBL/GenBank/DDBJ whole genome shotgun (WGS) entry which is preliminary data.</text>
</comment>
<dbReference type="PANTHER" id="PTHR43823">
    <property type="entry name" value="SPORULATION PROTEIN YKVU"/>
    <property type="match status" value="1"/>
</dbReference>
<evidence type="ECO:0000256" key="2">
    <source>
        <dbReference type="ARBA" id="ARBA00022475"/>
    </source>
</evidence>
<gene>
    <name evidence="9" type="ORF">HINF_LOCUS47940</name>
    <name evidence="8" type="ORF">HINF_LOCUS9176</name>
</gene>
<feature type="transmembrane region" description="Helical" evidence="7">
    <location>
        <begin position="259"/>
        <end position="288"/>
    </location>
</feature>
<keyword evidence="10" id="KW-1185">Reference proteome</keyword>
<protein>
    <submittedName>
        <fullName evidence="8">MatE and transmembrane domain-containing protein</fullName>
    </submittedName>
    <submittedName>
        <fullName evidence="9">MatE_and transmembrane domain-containing protein</fullName>
    </submittedName>
</protein>
<evidence type="ECO:0000256" key="4">
    <source>
        <dbReference type="ARBA" id="ARBA00022989"/>
    </source>
</evidence>
<keyword evidence="3 7" id="KW-0812">Transmembrane</keyword>
<feature type="region of interest" description="Disordered" evidence="6">
    <location>
        <begin position="536"/>
        <end position="558"/>
    </location>
</feature>
<dbReference type="EMBL" id="CAXDID020000218">
    <property type="protein sequence ID" value="CAL6058050.1"/>
    <property type="molecule type" value="Genomic_DNA"/>
</dbReference>
<feature type="transmembrane region" description="Helical" evidence="7">
    <location>
        <begin position="426"/>
        <end position="447"/>
    </location>
</feature>
<comment type="subcellular location">
    <subcellularLocation>
        <location evidence="1">Cell membrane</location>
        <topology evidence="1">Multi-pass membrane protein</topology>
    </subcellularLocation>
</comment>
<evidence type="ECO:0000256" key="7">
    <source>
        <dbReference type="SAM" id="Phobius"/>
    </source>
</evidence>
<evidence type="ECO:0000256" key="5">
    <source>
        <dbReference type="ARBA" id="ARBA00023136"/>
    </source>
</evidence>
<evidence type="ECO:0000313" key="8">
    <source>
        <dbReference type="EMBL" id="CAI9921531.1"/>
    </source>
</evidence>
<evidence type="ECO:0000256" key="1">
    <source>
        <dbReference type="ARBA" id="ARBA00004651"/>
    </source>
</evidence>
<keyword evidence="4 7" id="KW-1133">Transmembrane helix</keyword>
<keyword evidence="5 7" id="KW-0472">Membrane</keyword>
<dbReference type="GO" id="GO:0005886">
    <property type="term" value="C:plasma membrane"/>
    <property type="evidence" value="ECO:0007669"/>
    <property type="project" value="UniProtKB-SubCell"/>
</dbReference>
<feature type="transmembrane region" description="Helical" evidence="7">
    <location>
        <begin position="346"/>
        <end position="372"/>
    </location>
</feature>
<feature type="transmembrane region" description="Helical" evidence="7">
    <location>
        <begin position="392"/>
        <end position="414"/>
    </location>
</feature>
<feature type="transmembrane region" description="Helical" evidence="7">
    <location>
        <begin position="155"/>
        <end position="176"/>
    </location>
</feature>
<feature type="transmembrane region" description="Helical" evidence="7">
    <location>
        <begin position="303"/>
        <end position="326"/>
    </location>
</feature>
<organism evidence="8">
    <name type="scientific">Hexamita inflata</name>
    <dbReference type="NCBI Taxonomy" id="28002"/>
    <lineage>
        <taxon>Eukaryota</taxon>
        <taxon>Metamonada</taxon>
        <taxon>Diplomonadida</taxon>
        <taxon>Hexamitidae</taxon>
        <taxon>Hexamitinae</taxon>
        <taxon>Hexamita</taxon>
    </lineage>
</organism>
<feature type="transmembrane region" description="Helical" evidence="7">
    <location>
        <begin position="112"/>
        <end position="135"/>
    </location>
</feature>
<evidence type="ECO:0000313" key="9">
    <source>
        <dbReference type="EMBL" id="CAL6058050.1"/>
    </source>
</evidence>
<name>A0AA86NM54_9EUKA</name>
<evidence type="ECO:0000313" key="10">
    <source>
        <dbReference type="Proteomes" id="UP001642409"/>
    </source>
</evidence>
<reference evidence="8" key="1">
    <citation type="submission" date="2023-06" db="EMBL/GenBank/DDBJ databases">
        <authorList>
            <person name="Kurt Z."/>
        </authorList>
    </citation>
    <scope>NUCLEOTIDE SEQUENCE</scope>
</reference>
<evidence type="ECO:0000256" key="3">
    <source>
        <dbReference type="ARBA" id="ARBA00022692"/>
    </source>
</evidence>
<dbReference type="PANTHER" id="PTHR43823:SF3">
    <property type="entry name" value="MULTIDRUG EXPORT PROTEIN MEPA"/>
    <property type="match status" value="1"/>
</dbReference>
<sequence length="574" mass="64582">MEARSQHSTAHTTSSINSISFDILNVVVNSTHSISIISNLLPSISKIVCGFSSIIWLMLAYFTCGQQEAIVVIITWFILFVIEFIVNSPINGVQKAAHQRLFSEQYTSGVQLFIHSIVISLVFGVFISIAMWVAVNNIQDKVLIQVTYSGNYFKIMLKVIPIMLPLSKASFQILNADNNIIKKAFMEITFNILQLIFVYVSFVVLSAYGISIKLEYMAWSAVAVNAIFVVVALIFFTLGQNTRFKITVQSLQEFKVKAIWIAIKSTSAYIFFNGTHILILVYCFSLLFSAKSDFEPLILTLGLYLYFQQISGSFSESLRASLVQVLMPNAQMKRYDRITTILGMDFIYLFLTNAFLLALLLVSLNSLLQFVYSDLKFDLLDATFTWSSSTIYLKWVELAIIESIFRPFQVIALVSASVLKYNDCSLLLVILKLLCSTAQFLTVLLSVNIENCISFIFTVEVTFDAISILPYLIILVRMHRNRTTVAEIQGMTIDEHKLDAVSERQSAPALDQFIPLPQPGMSFLLQQTLVDQLSKNNSSTMVETSSGNKSGNMTSKDIFSKEVFSKDYSKPETQ</sequence>
<feature type="compositionally biased region" description="Polar residues" evidence="6">
    <location>
        <begin position="536"/>
        <end position="557"/>
    </location>
</feature>